<organism evidence="1 2">
    <name type="scientific">Canavalia gladiata</name>
    <name type="common">Sword bean</name>
    <name type="synonym">Dolichos gladiatus</name>
    <dbReference type="NCBI Taxonomy" id="3824"/>
    <lineage>
        <taxon>Eukaryota</taxon>
        <taxon>Viridiplantae</taxon>
        <taxon>Streptophyta</taxon>
        <taxon>Embryophyta</taxon>
        <taxon>Tracheophyta</taxon>
        <taxon>Spermatophyta</taxon>
        <taxon>Magnoliopsida</taxon>
        <taxon>eudicotyledons</taxon>
        <taxon>Gunneridae</taxon>
        <taxon>Pentapetalae</taxon>
        <taxon>rosids</taxon>
        <taxon>fabids</taxon>
        <taxon>Fabales</taxon>
        <taxon>Fabaceae</taxon>
        <taxon>Papilionoideae</taxon>
        <taxon>50 kb inversion clade</taxon>
        <taxon>NPAAA clade</taxon>
        <taxon>indigoferoid/millettioid clade</taxon>
        <taxon>Phaseoleae</taxon>
        <taxon>Canavalia</taxon>
    </lineage>
</organism>
<comment type="caution">
    <text evidence="1">The sequence shown here is derived from an EMBL/GenBank/DDBJ whole genome shotgun (WGS) entry which is preliminary data.</text>
</comment>
<evidence type="ECO:0000313" key="2">
    <source>
        <dbReference type="Proteomes" id="UP001367508"/>
    </source>
</evidence>
<protein>
    <submittedName>
        <fullName evidence="1">Uncharacterized protein</fullName>
    </submittedName>
</protein>
<accession>A0AAN9LMK5</accession>
<sequence length="104" mass="11878">MRLCIMEPPFSCQGKPRELSHPPFWIFSFPRDLAEKKRERSLAKSRNFFSTGLFLNRENLHFSRILLLPVFTESCHGTFMKCIVLLVSKCHVVGKGGAPSLVIV</sequence>
<proteinExistence type="predicted"/>
<name>A0AAN9LMK5_CANGL</name>
<dbReference type="Proteomes" id="UP001367508">
    <property type="component" value="Unassembled WGS sequence"/>
</dbReference>
<keyword evidence="2" id="KW-1185">Reference proteome</keyword>
<reference evidence="1 2" key="1">
    <citation type="submission" date="2024-01" db="EMBL/GenBank/DDBJ databases">
        <title>The genomes of 5 underutilized Papilionoideae crops provide insights into root nodulation and disease resistanc.</title>
        <authorList>
            <person name="Jiang F."/>
        </authorList>
    </citation>
    <scope>NUCLEOTIDE SEQUENCE [LARGE SCALE GENOMIC DNA]</scope>
    <source>
        <strain evidence="1">LVBAO_FW01</strain>
        <tissue evidence="1">Leaves</tissue>
    </source>
</reference>
<gene>
    <name evidence="1" type="ORF">VNO77_19494</name>
</gene>
<dbReference type="AlphaFoldDB" id="A0AAN9LMK5"/>
<dbReference type="EMBL" id="JAYMYQ010000004">
    <property type="protein sequence ID" value="KAK7338860.1"/>
    <property type="molecule type" value="Genomic_DNA"/>
</dbReference>
<evidence type="ECO:0000313" key="1">
    <source>
        <dbReference type="EMBL" id="KAK7338860.1"/>
    </source>
</evidence>